<dbReference type="Pfam" id="PF06594">
    <property type="entry name" value="HCBP_related"/>
    <property type="match status" value="1"/>
</dbReference>
<proteinExistence type="predicted"/>
<evidence type="ECO:0000256" key="1">
    <source>
        <dbReference type="ARBA" id="ARBA00022837"/>
    </source>
</evidence>
<comment type="caution">
    <text evidence="3">The sequence shown here is derived from an EMBL/GenBank/DDBJ whole genome shotgun (WGS) entry which is preliminary data.</text>
</comment>
<accession>A0ABP8I4W6</accession>
<reference evidence="4" key="1">
    <citation type="journal article" date="2019" name="Int. J. Syst. Evol. Microbiol.">
        <title>The Global Catalogue of Microorganisms (GCM) 10K type strain sequencing project: providing services to taxonomists for standard genome sequencing and annotation.</title>
        <authorList>
            <consortium name="The Broad Institute Genomics Platform"/>
            <consortium name="The Broad Institute Genome Sequencing Center for Infectious Disease"/>
            <person name="Wu L."/>
            <person name="Ma J."/>
        </authorList>
    </citation>
    <scope>NUCLEOTIDE SEQUENCE [LARGE SCALE GENOMIC DNA]</scope>
    <source>
        <strain evidence="4">JCM 17804</strain>
    </source>
</reference>
<name>A0ABP8I4W6_9BURK</name>
<keyword evidence="1" id="KW-0106">Calcium</keyword>
<organism evidence="3 4">
    <name type="scientific">Variovorax defluvii</name>
    <dbReference type="NCBI Taxonomy" id="913761"/>
    <lineage>
        <taxon>Bacteria</taxon>
        <taxon>Pseudomonadati</taxon>
        <taxon>Pseudomonadota</taxon>
        <taxon>Betaproteobacteria</taxon>
        <taxon>Burkholderiales</taxon>
        <taxon>Comamonadaceae</taxon>
        <taxon>Variovorax</taxon>
    </lineage>
</organism>
<sequence>MGNTDVVSLGPDVSADQLWFRQVGRDLELSIIGTNDKLTIGNWYAGSANQVEQFKVSDQAVLLYNQVDALVAAMAAFAPPAPGQTSLPPDYQTALNAVIAANWK</sequence>
<evidence type="ECO:0000259" key="2">
    <source>
        <dbReference type="Pfam" id="PF06594"/>
    </source>
</evidence>
<dbReference type="EMBL" id="BAABGJ010000075">
    <property type="protein sequence ID" value="GAA4351452.1"/>
    <property type="molecule type" value="Genomic_DNA"/>
</dbReference>
<gene>
    <name evidence="3" type="ORF">GCM10023165_39670</name>
</gene>
<evidence type="ECO:0000313" key="4">
    <source>
        <dbReference type="Proteomes" id="UP001500975"/>
    </source>
</evidence>
<keyword evidence="4" id="KW-1185">Reference proteome</keyword>
<dbReference type="Proteomes" id="UP001500975">
    <property type="component" value="Unassembled WGS sequence"/>
</dbReference>
<dbReference type="InterPro" id="IPR010566">
    <property type="entry name" value="Haemolys_ca-bd"/>
</dbReference>
<feature type="domain" description="Haemolysin-type calcium binding-related" evidence="2">
    <location>
        <begin position="26"/>
        <end position="58"/>
    </location>
</feature>
<evidence type="ECO:0000313" key="3">
    <source>
        <dbReference type="EMBL" id="GAA4351452.1"/>
    </source>
</evidence>
<protein>
    <recommendedName>
        <fullName evidence="2">Haemolysin-type calcium binding-related domain-containing protein</fullName>
    </recommendedName>
</protein>